<evidence type="ECO:0000313" key="3">
    <source>
        <dbReference type="Proteomes" id="UP000399805"/>
    </source>
</evidence>
<protein>
    <submittedName>
        <fullName evidence="2">Uncharacterized protein</fullName>
    </submittedName>
</protein>
<proteinExistence type="predicted"/>
<feature type="transmembrane region" description="Helical" evidence="1">
    <location>
        <begin position="58"/>
        <end position="75"/>
    </location>
</feature>
<name>A0A6I8LKT8_9PSEU</name>
<organism evidence="2 3">
    <name type="scientific">Amycolatopsis camponoti</name>
    <dbReference type="NCBI Taxonomy" id="2606593"/>
    <lineage>
        <taxon>Bacteria</taxon>
        <taxon>Bacillati</taxon>
        <taxon>Actinomycetota</taxon>
        <taxon>Actinomycetes</taxon>
        <taxon>Pseudonocardiales</taxon>
        <taxon>Pseudonocardiaceae</taxon>
        <taxon>Amycolatopsis</taxon>
    </lineage>
</organism>
<keyword evidence="1" id="KW-1133">Transmembrane helix</keyword>
<keyword evidence="1" id="KW-0812">Transmembrane</keyword>
<gene>
    <name evidence="2" type="ORF">AA23TX_02583</name>
</gene>
<accession>A0A6I8LKT8</accession>
<dbReference type="AlphaFoldDB" id="A0A6I8LKT8"/>
<feature type="transmembrane region" description="Helical" evidence="1">
    <location>
        <begin position="96"/>
        <end position="115"/>
    </location>
</feature>
<feature type="transmembrane region" description="Helical" evidence="1">
    <location>
        <begin position="33"/>
        <end position="52"/>
    </location>
</feature>
<evidence type="ECO:0000256" key="1">
    <source>
        <dbReference type="SAM" id="Phobius"/>
    </source>
</evidence>
<keyword evidence="1" id="KW-0472">Membrane</keyword>
<feature type="transmembrane region" description="Helical" evidence="1">
    <location>
        <begin position="121"/>
        <end position="143"/>
    </location>
</feature>
<sequence length="148" mass="15501">METNGSISVPDASAALAQVRSSRARVAWSGYPAWYWLVTGAGLSAGTAAVLLPGWWGLAVAAVVTLGLVKMAHIAGRQRGVCEGWVRSAMTAREVLALYGPAAVVILADAVAQRLDWWSPWSPIVAAVLVFGLFTGVGLTLTARAGRR</sequence>
<keyword evidence="3" id="KW-1185">Reference proteome</keyword>
<dbReference type="EMBL" id="CABVGP010000001">
    <property type="protein sequence ID" value="VVJ17562.1"/>
    <property type="molecule type" value="Genomic_DNA"/>
</dbReference>
<dbReference type="RefSeq" id="WP_155542709.1">
    <property type="nucleotide sequence ID" value="NZ_CABVGP010000001.1"/>
</dbReference>
<dbReference type="Proteomes" id="UP000399805">
    <property type="component" value="Unassembled WGS sequence"/>
</dbReference>
<evidence type="ECO:0000313" key="2">
    <source>
        <dbReference type="EMBL" id="VVJ17562.1"/>
    </source>
</evidence>
<reference evidence="2 3" key="1">
    <citation type="submission" date="2019-09" db="EMBL/GenBank/DDBJ databases">
        <authorList>
            <person name="Leyn A S."/>
        </authorList>
    </citation>
    <scope>NUCLEOTIDE SEQUENCE [LARGE SCALE GENOMIC DNA]</scope>
    <source>
        <strain evidence="2">AA231_1</strain>
    </source>
</reference>